<dbReference type="EMBL" id="QSFO01000001">
    <property type="protein sequence ID" value="RHA57322.1"/>
    <property type="molecule type" value="Genomic_DNA"/>
</dbReference>
<keyword evidence="5" id="KW-0560">Oxidoreductase</keyword>
<accession>A0A413S631</accession>
<dbReference type="Proteomes" id="UP000284779">
    <property type="component" value="Unassembled WGS sequence"/>
</dbReference>
<dbReference type="GO" id="GO:0018580">
    <property type="term" value="F:nitronate monooxygenase activity"/>
    <property type="evidence" value="ECO:0007669"/>
    <property type="project" value="InterPro"/>
</dbReference>
<dbReference type="EMBL" id="QSFD01000002">
    <property type="protein sequence ID" value="RHA20013.1"/>
    <property type="molecule type" value="Genomic_DNA"/>
</dbReference>
<dbReference type="Proteomes" id="UP000284598">
    <property type="component" value="Unassembled WGS sequence"/>
</dbReference>
<evidence type="ECO:0000256" key="4">
    <source>
        <dbReference type="ARBA" id="ARBA00022643"/>
    </source>
</evidence>
<dbReference type="PANTHER" id="PTHR32332:SF18">
    <property type="entry name" value="2-NITROPROPANE DIOXYGENASE"/>
    <property type="match status" value="1"/>
</dbReference>
<sequence>MNYKPLQIGDLIAERPIVQGGMGVGISLGNLAGAVAKEGGVGIISSAQIGFKEEDFENNPRLANKKAIKKEYEKARRISPNGIIGFNIMVALKDYREHVIEAAKAGADIIVSGAGLPTELPEYLKGFKTKMAPIVSSVKSAKVILKYWDRRHNATADMIIIEGPKAGGHLGFSVEELESELDYDNEIQGIIDVVKEYERKYNKDIPVVVAGGISDKNKVKHAFDLGAQGVQVATRFVPTKECDADENYKKEYIKAKKEDIVIVKSPVGMPGRAIKNKFMEKVINGEKFTPKKCLGCLARCNPKEIPYCITERLIYAAKGKTDEALLFCGADAYKVNKITTVKKVFKELLEEKEV</sequence>
<dbReference type="InterPro" id="IPR004136">
    <property type="entry name" value="NMO"/>
</dbReference>
<dbReference type="Gene3D" id="3.20.20.70">
    <property type="entry name" value="Aldolase class I"/>
    <property type="match status" value="1"/>
</dbReference>
<dbReference type="PANTHER" id="PTHR32332">
    <property type="entry name" value="2-NITROPROPANE DIOXYGENASE"/>
    <property type="match status" value="1"/>
</dbReference>
<evidence type="ECO:0000256" key="1">
    <source>
        <dbReference type="ARBA" id="ARBA00003535"/>
    </source>
</evidence>
<proteinExistence type="predicted"/>
<comment type="function">
    <text evidence="1">Nitronate monooxygenase that uses molecular oxygen to catalyze the oxidative denitrification of alkyl nitronates. Acts on propionate 3-nitronate (P3N), the presumed physiological substrate. Probably functions in the detoxification of P3N, a metabolic poison produced by plants and fungi as a defense mechanism.</text>
</comment>
<organism evidence="7 8">
    <name type="scientific">Eubacterium ventriosum</name>
    <dbReference type="NCBI Taxonomy" id="39496"/>
    <lineage>
        <taxon>Bacteria</taxon>
        <taxon>Bacillati</taxon>
        <taxon>Bacillota</taxon>
        <taxon>Clostridia</taxon>
        <taxon>Eubacteriales</taxon>
        <taxon>Eubacteriaceae</taxon>
        <taxon>Eubacterium</taxon>
    </lineage>
</organism>
<reference evidence="8 9" key="1">
    <citation type="submission" date="2018-08" db="EMBL/GenBank/DDBJ databases">
        <title>A genome reference for cultivated species of the human gut microbiota.</title>
        <authorList>
            <person name="Zou Y."/>
            <person name="Xue W."/>
            <person name="Luo G."/>
        </authorList>
    </citation>
    <scope>NUCLEOTIDE SEQUENCE [LARGE SCALE GENOMIC DNA]</scope>
    <source>
        <strain evidence="7 8">AM43-2</strain>
        <strain evidence="6 9">AM44-11BH</strain>
    </source>
</reference>
<keyword evidence="7" id="KW-0503">Monooxygenase</keyword>
<keyword evidence="9" id="KW-1185">Reference proteome</keyword>
<keyword evidence="3" id="KW-0285">Flavoprotein</keyword>
<evidence type="ECO:0000313" key="9">
    <source>
        <dbReference type="Proteomes" id="UP000284779"/>
    </source>
</evidence>
<dbReference type="SUPFAM" id="SSF51412">
    <property type="entry name" value="Inosine monophosphate dehydrogenase (IMPDH)"/>
    <property type="match status" value="1"/>
</dbReference>
<dbReference type="CDD" id="cd04730">
    <property type="entry name" value="NPD_like"/>
    <property type="match status" value="1"/>
</dbReference>
<evidence type="ECO:0000256" key="2">
    <source>
        <dbReference type="ARBA" id="ARBA00013457"/>
    </source>
</evidence>
<evidence type="ECO:0000313" key="8">
    <source>
        <dbReference type="Proteomes" id="UP000284598"/>
    </source>
</evidence>
<dbReference type="AlphaFoldDB" id="A0A413S631"/>
<dbReference type="InterPro" id="IPR013785">
    <property type="entry name" value="Aldolase_TIM"/>
</dbReference>
<evidence type="ECO:0000256" key="5">
    <source>
        <dbReference type="ARBA" id="ARBA00023002"/>
    </source>
</evidence>
<dbReference type="RefSeq" id="WP_117969522.1">
    <property type="nucleotide sequence ID" value="NZ_QSFD01000002.1"/>
</dbReference>
<comment type="caution">
    <text evidence="7">The sequence shown here is derived from an EMBL/GenBank/DDBJ whole genome shotgun (WGS) entry which is preliminary data.</text>
</comment>
<keyword evidence="4" id="KW-0288">FMN</keyword>
<protein>
    <recommendedName>
        <fullName evidence="2">Probable nitronate monooxygenase</fullName>
    </recommendedName>
</protein>
<evidence type="ECO:0000313" key="7">
    <source>
        <dbReference type="EMBL" id="RHA57322.1"/>
    </source>
</evidence>
<gene>
    <name evidence="7" type="ORF">DW929_00335</name>
    <name evidence="6" type="ORF">DW944_02375</name>
</gene>
<name>A0A413S631_9FIRM</name>
<evidence type="ECO:0000256" key="3">
    <source>
        <dbReference type="ARBA" id="ARBA00022630"/>
    </source>
</evidence>
<evidence type="ECO:0000313" key="6">
    <source>
        <dbReference type="EMBL" id="RHA20013.1"/>
    </source>
</evidence>
<dbReference type="Pfam" id="PF03060">
    <property type="entry name" value="NMO"/>
    <property type="match status" value="1"/>
</dbReference>